<evidence type="ECO:0000256" key="7">
    <source>
        <dbReference type="ARBA" id="ARBA00029447"/>
    </source>
</evidence>
<dbReference type="RefSeq" id="WP_214173435.1">
    <property type="nucleotide sequence ID" value="NZ_JAHCVJ010000023.1"/>
</dbReference>
<keyword evidence="8" id="KW-0807">Transducer</keyword>
<reference evidence="13 14" key="1">
    <citation type="submission" date="2021-05" db="EMBL/GenBank/DDBJ databases">
        <title>The draft genome of Geobacter pelophilus DSM 12255.</title>
        <authorList>
            <person name="Xu Z."/>
            <person name="Masuda Y."/>
            <person name="Itoh H."/>
            <person name="Senoo K."/>
        </authorList>
    </citation>
    <scope>NUCLEOTIDE SEQUENCE [LARGE SCALE GENOMIC DNA]</scope>
    <source>
        <strain evidence="13 14">DSM 12255</strain>
    </source>
</reference>
<dbReference type="InterPro" id="IPR003660">
    <property type="entry name" value="HAMP_dom"/>
</dbReference>
<evidence type="ECO:0000256" key="3">
    <source>
        <dbReference type="ARBA" id="ARBA00022500"/>
    </source>
</evidence>
<name>A0AAW4LFB4_9BACT</name>
<comment type="subcellular location">
    <subcellularLocation>
        <location evidence="1">Cell membrane</location>
        <topology evidence="1">Multi-pass membrane protein</topology>
    </subcellularLocation>
</comment>
<evidence type="ECO:0000256" key="5">
    <source>
        <dbReference type="ARBA" id="ARBA00022989"/>
    </source>
</evidence>
<dbReference type="FunFam" id="1.10.287.950:FF:000001">
    <property type="entry name" value="Methyl-accepting chemotaxis sensory transducer"/>
    <property type="match status" value="1"/>
</dbReference>
<keyword evidence="4 10" id="KW-0812">Transmembrane</keyword>
<dbReference type="InterPro" id="IPR004089">
    <property type="entry name" value="MCPsignal_dom"/>
</dbReference>
<evidence type="ECO:0000259" key="12">
    <source>
        <dbReference type="PROSITE" id="PS50885"/>
    </source>
</evidence>
<comment type="similarity">
    <text evidence="7">Belongs to the methyl-accepting chemotaxis (MCP) protein family.</text>
</comment>
<dbReference type="CDD" id="cd11386">
    <property type="entry name" value="MCP_signal"/>
    <property type="match status" value="1"/>
</dbReference>
<dbReference type="GO" id="GO:0007165">
    <property type="term" value="P:signal transduction"/>
    <property type="evidence" value="ECO:0007669"/>
    <property type="project" value="UniProtKB-KW"/>
</dbReference>
<evidence type="ECO:0000256" key="8">
    <source>
        <dbReference type="PROSITE-ProRule" id="PRU00284"/>
    </source>
</evidence>
<comment type="caution">
    <text evidence="13">The sequence shown here is derived from an EMBL/GenBank/DDBJ whole genome shotgun (WGS) entry which is preliminary data.</text>
</comment>
<dbReference type="GO" id="GO:0005886">
    <property type="term" value="C:plasma membrane"/>
    <property type="evidence" value="ECO:0007669"/>
    <property type="project" value="UniProtKB-SubCell"/>
</dbReference>
<evidence type="ECO:0000256" key="10">
    <source>
        <dbReference type="SAM" id="Phobius"/>
    </source>
</evidence>
<evidence type="ECO:0000259" key="11">
    <source>
        <dbReference type="PROSITE" id="PS50111"/>
    </source>
</evidence>
<dbReference type="InterPro" id="IPR051310">
    <property type="entry name" value="MCP_chemotaxis"/>
</dbReference>
<evidence type="ECO:0000313" key="14">
    <source>
        <dbReference type="Proteomes" id="UP000811899"/>
    </source>
</evidence>
<evidence type="ECO:0000313" key="13">
    <source>
        <dbReference type="EMBL" id="MBT0666669.1"/>
    </source>
</evidence>
<dbReference type="Proteomes" id="UP000811899">
    <property type="component" value="Unassembled WGS sequence"/>
</dbReference>
<dbReference type="PANTHER" id="PTHR43531">
    <property type="entry name" value="PROTEIN ICFG"/>
    <property type="match status" value="1"/>
</dbReference>
<dbReference type="PROSITE" id="PS50885">
    <property type="entry name" value="HAMP"/>
    <property type="match status" value="1"/>
</dbReference>
<feature type="region of interest" description="Disordered" evidence="9">
    <location>
        <begin position="535"/>
        <end position="585"/>
    </location>
</feature>
<dbReference type="Gene3D" id="1.10.287.950">
    <property type="entry name" value="Methyl-accepting chemotaxis protein"/>
    <property type="match status" value="1"/>
</dbReference>
<dbReference type="PRINTS" id="PR00260">
    <property type="entry name" value="CHEMTRNSDUCR"/>
</dbReference>
<dbReference type="Pfam" id="PF00672">
    <property type="entry name" value="HAMP"/>
    <property type="match status" value="1"/>
</dbReference>
<keyword evidence="14" id="KW-1185">Reference proteome</keyword>
<evidence type="ECO:0000256" key="1">
    <source>
        <dbReference type="ARBA" id="ARBA00004651"/>
    </source>
</evidence>
<keyword evidence="2" id="KW-1003">Cell membrane</keyword>
<dbReference type="Gene3D" id="3.30.450.20">
    <property type="entry name" value="PAS domain"/>
    <property type="match status" value="1"/>
</dbReference>
<feature type="domain" description="HAMP" evidence="12">
    <location>
        <begin position="229"/>
        <end position="281"/>
    </location>
</feature>
<feature type="transmembrane region" description="Helical" evidence="10">
    <location>
        <begin position="208"/>
        <end position="228"/>
    </location>
</feature>
<organism evidence="13 14">
    <name type="scientific">Geoanaerobacter pelophilus</name>
    <dbReference type="NCBI Taxonomy" id="60036"/>
    <lineage>
        <taxon>Bacteria</taxon>
        <taxon>Pseudomonadati</taxon>
        <taxon>Thermodesulfobacteriota</taxon>
        <taxon>Desulfuromonadia</taxon>
        <taxon>Geobacterales</taxon>
        <taxon>Geobacteraceae</taxon>
        <taxon>Geoanaerobacter</taxon>
    </lineage>
</organism>
<protein>
    <submittedName>
        <fullName evidence="13">Cache domain-containing protein</fullName>
    </submittedName>
</protein>
<dbReference type="SUPFAM" id="SSF58104">
    <property type="entry name" value="Methyl-accepting chemotaxis protein (MCP) signaling domain"/>
    <property type="match status" value="1"/>
</dbReference>
<dbReference type="Pfam" id="PF00015">
    <property type="entry name" value="MCPsignal"/>
    <property type="match status" value="1"/>
</dbReference>
<keyword evidence="3" id="KW-0145">Chemotaxis</keyword>
<evidence type="ECO:0000256" key="2">
    <source>
        <dbReference type="ARBA" id="ARBA00022475"/>
    </source>
</evidence>
<dbReference type="GO" id="GO:0004888">
    <property type="term" value="F:transmembrane signaling receptor activity"/>
    <property type="evidence" value="ECO:0007669"/>
    <property type="project" value="InterPro"/>
</dbReference>
<dbReference type="InterPro" id="IPR004090">
    <property type="entry name" value="Chemotax_Me-accpt_rcpt"/>
</dbReference>
<dbReference type="EMBL" id="JAHCVJ010000023">
    <property type="protein sequence ID" value="MBT0666669.1"/>
    <property type="molecule type" value="Genomic_DNA"/>
</dbReference>
<dbReference type="AlphaFoldDB" id="A0AAW4LFB4"/>
<gene>
    <name evidence="13" type="ORF">KI809_20375</name>
</gene>
<dbReference type="PROSITE" id="PS50111">
    <property type="entry name" value="CHEMOTAXIS_TRANSDUC_2"/>
    <property type="match status" value="1"/>
</dbReference>
<evidence type="ECO:0000256" key="4">
    <source>
        <dbReference type="ARBA" id="ARBA00022692"/>
    </source>
</evidence>
<keyword evidence="5 10" id="KW-1133">Transmembrane helix</keyword>
<dbReference type="SMART" id="SM00304">
    <property type="entry name" value="HAMP"/>
    <property type="match status" value="1"/>
</dbReference>
<evidence type="ECO:0000256" key="6">
    <source>
        <dbReference type="ARBA" id="ARBA00023136"/>
    </source>
</evidence>
<dbReference type="PANTHER" id="PTHR43531:SF11">
    <property type="entry name" value="METHYL-ACCEPTING CHEMOTAXIS PROTEIN 3"/>
    <property type="match status" value="1"/>
</dbReference>
<dbReference type="InterPro" id="IPR033480">
    <property type="entry name" value="sCache_2"/>
</dbReference>
<dbReference type="SMART" id="SM00283">
    <property type="entry name" value="MA"/>
    <property type="match status" value="1"/>
</dbReference>
<accession>A0AAW4LFB4</accession>
<dbReference type="GO" id="GO:0006935">
    <property type="term" value="P:chemotaxis"/>
    <property type="evidence" value="ECO:0007669"/>
    <property type="project" value="UniProtKB-KW"/>
</dbReference>
<proteinExistence type="inferred from homology"/>
<dbReference type="Pfam" id="PF17200">
    <property type="entry name" value="sCache_2"/>
    <property type="match status" value="1"/>
</dbReference>
<keyword evidence="6 10" id="KW-0472">Membrane</keyword>
<sequence length="585" mass="62955">MKLRAKMLLSIFVGSFVSLALLSGVAAYRMNRISEASLRTQKQALLSDYDALIKNQVHTAVSLLATLDERARKGEMTVDAAKAQGASLIRALRYQNDNYFWIDTIDGVNVVLLGKPIEGKSRIDSQDKKGKFLVKEIIEKGRQDGGGYTDYWFPKAGSDTPMPKRGYSLEFKPWGWVVGTGNYIDDIEKIVEEQRLAAKAALILNIKYFAGFACVLIVICLFCGIWFADSITKRIRKGLEVANSLAEGDLTKQIEGDSPDEIGQLLDAMGNMVSRLREITSQTVEAANQVSIAADQISEANQSFSQKITEQAASVEETTAAMEEMGASTRSTAENAREANNLARSSKTVAEDGTVVMADTIMAMSEINKSSAKIANISNVIEEIAFQTNLLALNAAVEAARAGEHGKGFAVVAAEIRSLAGRTTQSAKEITTLIEDSGEKTGRGVQLAQELDKKLGEIVSGIKKVTDLMDEVAAAAAEQSSGINQVNTAMGQVDQTTQQNASLVEETSAAAEELAAQAKGLLDVVSFFKVEDSGRSAKAPRGRKAPQVSQIPAKGGFRTKPATPQPALSARSQASDNDQEDFSEF</sequence>
<dbReference type="CDD" id="cd06225">
    <property type="entry name" value="HAMP"/>
    <property type="match status" value="1"/>
</dbReference>
<dbReference type="SMART" id="SM01049">
    <property type="entry name" value="Cache_2"/>
    <property type="match status" value="1"/>
</dbReference>
<feature type="domain" description="Methyl-accepting transducer" evidence="11">
    <location>
        <begin position="286"/>
        <end position="515"/>
    </location>
</feature>
<evidence type="ECO:0000256" key="9">
    <source>
        <dbReference type="SAM" id="MobiDB-lite"/>
    </source>
</evidence>